<dbReference type="GO" id="GO:0009103">
    <property type="term" value="P:lipopolysaccharide biosynthetic process"/>
    <property type="evidence" value="ECO:0007669"/>
    <property type="project" value="UniProtKB-ARBA"/>
</dbReference>
<feature type="transmembrane region" description="Helical" evidence="8">
    <location>
        <begin position="313"/>
        <end position="332"/>
    </location>
</feature>
<proteinExistence type="predicted"/>
<dbReference type="OrthoDB" id="7671407at2"/>
<keyword evidence="3" id="KW-0328">Glycosyltransferase</keyword>
<accession>A0A2S0N6E5</accession>
<feature type="transmembrane region" description="Helical" evidence="8">
    <location>
        <begin position="97"/>
        <end position="118"/>
    </location>
</feature>
<evidence type="ECO:0000256" key="3">
    <source>
        <dbReference type="ARBA" id="ARBA00022676"/>
    </source>
</evidence>
<feature type="transmembrane region" description="Helical" evidence="8">
    <location>
        <begin position="260"/>
        <end position="293"/>
    </location>
</feature>
<organism evidence="10 11">
    <name type="scientific">Phreatobacter cathodiphilus</name>
    <dbReference type="NCBI Taxonomy" id="1868589"/>
    <lineage>
        <taxon>Bacteria</taxon>
        <taxon>Pseudomonadati</taxon>
        <taxon>Pseudomonadota</taxon>
        <taxon>Alphaproteobacteria</taxon>
        <taxon>Hyphomicrobiales</taxon>
        <taxon>Phreatobacteraceae</taxon>
        <taxon>Phreatobacter</taxon>
    </lineage>
</organism>
<dbReference type="GO" id="GO:0005886">
    <property type="term" value="C:plasma membrane"/>
    <property type="evidence" value="ECO:0007669"/>
    <property type="project" value="UniProtKB-SubCell"/>
</dbReference>
<dbReference type="GO" id="GO:0016763">
    <property type="term" value="F:pentosyltransferase activity"/>
    <property type="evidence" value="ECO:0007669"/>
    <property type="project" value="TreeGrafter"/>
</dbReference>
<dbReference type="Pfam" id="PF13231">
    <property type="entry name" value="PMT_2"/>
    <property type="match status" value="1"/>
</dbReference>
<protein>
    <recommendedName>
        <fullName evidence="9">Glycosyltransferase RgtA/B/C/D-like domain-containing protein</fullName>
    </recommendedName>
</protein>
<dbReference type="RefSeq" id="WP_106747040.1">
    <property type="nucleotide sequence ID" value="NZ_CP027668.1"/>
</dbReference>
<name>A0A2S0N6E5_9HYPH</name>
<feature type="transmembrane region" description="Helical" evidence="8">
    <location>
        <begin position="367"/>
        <end position="385"/>
    </location>
</feature>
<keyword evidence="2" id="KW-1003">Cell membrane</keyword>
<comment type="subcellular location">
    <subcellularLocation>
        <location evidence="1">Cell membrane</location>
        <topology evidence="1">Multi-pass membrane protein</topology>
    </subcellularLocation>
</comment>
<dbReference type="AlphaFoldDB" id="A0A2S0N6E5"/>
<feature type="transmembrane region" description="Helical" evidence="8">
    <location>
        <begin position="177"/>
        <end position="207"/>
    </location>
</feature>
<keyword evidence="5 8" id="KW-0812">Transmembrane</keyword>
<keyword evidence="6 8" id="KW-1133">Transmembrane helix</keyword>
<sequence length="532" mass="56411">MHSPVLWRADLVGPAPISGETIGALLVRRGVALFWGLAGLGALVAVLASAIGFLTLPRDTVEGFLWGRSIAWGYFKHPPLQAWVLGLSEHVAPGAPWLAYVHAQICVLVTLWAVWALAVAVLGPAQGVVAAFLTLAGIHYYGPPMATFTPDTLSAPLWALTGLFWWRAVVQGRSAAWFALAVVVALSVYAKYVGLLLVAVLAVLTLTLPAGRAQMRRPVFWLALALGLALVAPHVAWVVETGGSSLAHILSTDATADTVLMRLWYCLCFFGAQVLAHAGLVALLAICVGAGAFRPAPELVIEGRDPGETEKTLLLVMAFAPILIAVVTNFAVGGEFRQGRGTALFAFSGIAALVLIGPRLVVGRLRLATIVVVAVVLVLPVVNAGHHVLRLAAGAAHVPTLYPARTLASELESRWRQRTGRPLRIVAGDRWHAGNVAFYAAARPQILFDGDTRLSPWITAERVAREGALLVWHPDDDAARVRLERLVPSLTAEGSVHADAVLRHGAPTVLAFRIVPPLKPADRGGQPGAAAP</sequence>
<feature type="transmembrane region" description="Helical" evidence="8">
    <location>
        <begin position="125"/>
        <end position="141"/>
    </location>
</feature>
<evidence type="ECO:0000256" key="5">
    <source>
        <dbReference type="ARBA" id="ARBA00022692"/>
    </source>
</evidence>
<dbReference type="InterPro" id="IPR038731">
    <property type="entry name" value="RgtA/B/C-like"/>
</dbReference>
<evidence type="ECO:0000256" key="7">
    <source>
        <dbReference type="ARBA" id="ARBA00023136"/>
    </source>
</evidence>
<evidence type="ECO:0000256" key="2">
    <source>
        <dbReference type="ARBA" id="ARBA00022475"/>
    </source>
</evidence>
<gene>
    <name evidence="10" type="ORF">C6569_00680</name>
</gene>
<keyword evidence="11" id="KW-1185">Reference proteome</keyword>
<dbReference type="PANTHER" id="PTHR33908:SF9">
    <property type="entry name" value="BLL5595 PROTEIN"/>
    <property type="match status" value="1"/>
</dbReference>
<evidence type="ECO:0000256" key="1">
    <source>
        <dbReference type="ARBA" id="ARBA00004651"/>
    </source>
</evidence>
<feature type="transmembrane region" description="Helical" evidence="8">
    <location>
        <begin position="32"/>
        <end position="56"/>
    </location>
</feature>
<feature type="transmembrane region" description="Helical" evidence="8">
    <location>
        <begin position="219"/>
        <end position="239"/>
    </location>
</feature>
<dbReference type="Proteomes" id="UP000237889">
    <property type="component" value="Chromosome"/>
</dbReference>
<dbReference type="EMBL" id="CP027668">
    <property type="protein sequence ID" value="AVO43710.1"/>
    <property type="molecule type" value="Genomic_DNA"/>
</dbReference>
<evidence type="ECO:0000256" key="4">
    <source>
        <dbReference type="ARBA" id="ARBA00022679"/>
    </source>
</evidence>
<dbReference type="PANTHER" id="PTHR33908">
    <property type="entry name" value="MANNOSYLTRANSFERASE YKCB-RELATED"/>
    <property type="match status" value="1"/>
</dbReference>
<dbReference type="KEGG" id="phr:C6569_00680"/>
<evidence type="ECO:0000313" key="11">
    <source>
        <dbReference type="Proteomes" id="UP000237889"/>
    </source>
</evidence>
<feature type="transmembrane region" description="Helical" evidence="8">
    <location>
        <begin position="344"/>
        <end position="361"/>
    </location>
</feature>
<evidence type="ECO:0000313" key="10">
    <source>
        <dbReference type="EMBL" id="AVO43710.1"/>
    </source>
</evidence>
<dbReference type="InterPro" id="IPR050297">
    <property type="entry name" value="LipidA_mod_glycosyltrf_83"/>
</dbReference>
<keyword evidence="7 8" id="KW-0472">Membrane</keyword>
<evidence type="ECO:0000256" key="8">
    <source>
        <dbReference type="SAM" id="Phobius"/>
    </source>
</evidence>
<reference evidence="10 11" key="1">
    <citation type="submission" date="2018-03" db="EMBL/GenBank/DDBJ databases">
        <title>Genome sequencing of Phreatobacter sp.</title>
        <authorList>
            <person name="Kim S.-J."/>
            <person name="Heo J."/>
            <person name="Kwon S.-W."/>
        </authorList>
    </citation>
    <scope>NUCLEOTIDE SEQUENCE [LARGE SCALE GENOMIC DNA]</scope>
    <source>
        <strain evidence="10 11">S-12</strain>
    </source>
</reference>
<evidence type="ECO:0000256" key="6">
    <source>
        <dbReference type="ARBA" id="ARBA00022989"/>
    </source>
</evidence>
<evidence type="ECO:0000259" key="9">
    <source>
        <dbReference type="Pfam" id="PF13231"/>
    </source>
</evidence>
<keyword evidence="4" id="KW-0808">Transferase</keyword>
<feature type="domain" description="Glycosyltransferase RgtA/B/C/D-like" evidence="9">
    <location>
        <begin position="76"/>
        <end position="237"/>
    </location>
</feature>